<dbReference type="EMBL" id="QPJY01000008">
    <property type="protein sequence ID" value="RCX28094.1"/>
    <property type="molecule type" value="Genomic_DNA"/>
</dbReference>
<dbReference type="SUPFAM" id="SSF54631">
    <property type="entry name" value="CBS-domain pair"/>
    <property type="match status" value="1"/>
</dbReference>
<dbReference type="OrthoDB" id="9790355at2"/>
<comment type="caution">
    <text evidence="4">The sequence shown here is derived from an EMBL/GenBank/DDBJ whole genome shotgun (WGS) entry which is preliminary data.</text>
</comment>
<dbReference type="RefSeq" id="WP_114280509.1">
    <property type="nucleotide sequence ID" value="NZ_QPJY01000008.1"/>
</dbReference>
<dbReference type="InterPro" id="IPR051462">
    <property type="entry name" value="CBS_domain-containing"/>
</dbReference>
<evidence type="ECO:0000256" key="2">
    <source>
        <dbReference type="PROSITE-ProRule" id="PRU00703"/>
    </source>
</evidence>
<dbReference type="CDD" id="cd02205">
    <property type="entry name" value="CBS_pair_SF"/>
    <property type="match status" value="1"/>
</dbReference>
<dbReference type="Proteomes" id="UP000252707">
    <property type="component" value="Unassembled WGS sequence"/>
</dbReference>
<dbReference type="PROSITE" id="PS51371">
    <property type="entry name" value="CBS"/>
    <property type="match status" value="2"/>
</dbReference>
<reference evidence="4 5" key="1">
    <citation type="submission" date="2018-07" db="EMBL/GenBank/DDBJ databases">
        <title>Genomic Encyclopedia of Type Strains, Phase IV (KMG-IV): sequencing the most valuable type-strain genomes for metagenomic binning, comparative biology and taxonomic classification.</title>
        <authorList>
            <person name="Goeker M."/>
        </authorList>
    </citation>
    <scope>NUCLEOTIDE SEQUENCE [LARGE SCALE GENOMIC DNA]</scope>
    <source>
        <strain evidence="4 5">DSM 26407</strain>
    </source>
</reference>
<name>A0A369C8G6_9GAMM</name>
<dbReference type="InterPro" id="IPR000644">
    <property type="entry name" value="CBS_dom"/>
</dbReference>
<keyword evidence="1" id="KW-0677">Repeat</keyword>
<evidence type="ECO:0000256" key="1">
    <source>
        <dbReference type="ARBA" id="ARBA00022737"/>
    </source>
</evidence>
<gene>
    <name evidence="4" type="ORF">DFQ59_108122</name>
</gene>
<dbReference type="PANTHER" id="PTHR48108">
    <property type="entry name" value="CBS DOMAIN-CONTAINING PROTEIN CBSX2, CHLOROPLASTIC"/>
    <property type="match status" value="1"/>
</dbReference>
<dbReference type="Pfam" id="PF00571">
    <property type="entry name" value="CBS"/>
    <property type="match status" value="2"/>
</dbReference>
<feature type="domain" description="CBS" evidence="3">
    <location>
        <begin position="14"/>
        <end position="71"/>
    </location>
</feature>
<dbReference type="Gene3D" id="3.10.580.10">
    <property type="entry name" value="CBS-domain"/>
    <property type="match status" value="2"/>
</dbReference>
<feature type="domain" description="CBS" evidence="3">
    <location>
        <begin position="104"/>
        <end position="159"/>
    </location>
</feature>
<keyword evidence="5" id="KW-1185">Reference proteome</keyword>
<accession>A0A369C8G6</accession>
<evidence type="ECO:0000259" key="3">
    <source>
        <dbReference type="PROSITE" id="PS51371"/>
    </source>
</evidence>
<organism evidence="4 5">
    <name type="scientific">Thioalbus denitrificans</name>
    <dbReference type="NCBI Taxonomy" id="547122"/>
    <lineage>
        <taxon>Bacteria</taxon>
        <taxon>Pseudomonadati</taxon>
        <taxon>Pseudomonadota</taxon>
        <taxon>Gammaproteobacteria</taxon>
        <taxon>Chromatiales</taxon>
        <taxon>Ectothiorhodospiraceae</taxon>
        <taxon>Thioalbus</taxon>
    </lineage>
</organism>
<sequence>MNAHSVPMTASAVMNTQPVVLKETDTVAVAASHIMQRRYRNLQVVDEDGRHLGAFGIGCLLRLSLPRAVTLEHGLESAPYVSDTLEQMSARLRAVAADPVSKYMDTTVRVVHPDTLLMETLLILYQTRSSLAVVDRGSRQLLGVISYWEVLRKVAGGLC</sequence>
<keyword evidence="2" id="KW-0129">CBS domain</keyword>
<dbReference type="AlphaFoldDB" id="A0A369C8G6"/>
<proteinExistence type="predicted"/>
<dbReference type="InterPro" id="IPR046342">
    <property type="entry name" value="CBS_dom_sf"/>
</dbReference>
<dbReference type="SMART" id="SM00116">
    <property type="entry name" value="CBS"/>
    <property type="match status" value="2"/>
</dbReference>
<dbReference type="PANTHER" id="PTHR48108:SF26">
    <property type="entry name" value="CBS DOMAIN-CONTAINING PROTEIN DDB_G0289609"/>
    <property type="match status" value="1"/>
</dbReference>
<protein>
    <submittedName>
        <fullName evidence="4">CBS domain protein</fullName>
    </submittedName>
</protein>
<evidence type="ECO:0000313" key="4">
    <source>
        <dbReference type="EMBL" id="RCX28094.1"/>
    </source>
</evidence>
<evidence type="ECO:0000313" key="5">
    <source>
        <dbReference type="Proteomes" id="UP000252707"/>
    </source>
</evidence>